<name>A0A4R9KF16_9LEPT</name>
<protein>
    <submittedName>
        <fullName evidence="1">Uncharacterized protein</fullName>
    </submittedName>
</protein>
<accession>A0A4R9KF16</accession>
<reference evidence="1" key="1">
    <citation type="journal article" date="2019" name="PLoS Negl. Trop. Dis.">
        <title>Revisiting the worldwide diversity of Leptospira species in the environment.</title>
        <authorList>
            <person name="Vincent A.T."/>
            <person name="Schiettekatte O."/>
            <person name="Bourhy P."/>
            <person name="Veyrier F.J."/>
            <person name="Picardeau M."/>
        </authorList>
    </citation>
    <scope>NUCLEOTIDE SEQUENCE [LARGE SCALE GENOMIC DNA]</scope>
    <source>
        <strain evidence="1">201702476</strain>
    </source>
</reference>
<evidence type="ECO:0000313" key="1">
    <source>
        <dbReference type="EMBL" id="TGL63823.1"/>
    </source>
</evidence>
<dbReference type="RefSeq" id="WP_135621321.1">
    <property type="nucleotide sequence ID" value="NZ_RQGD01000002.1"/>
</dbReference>
<evidence type="ECO:0000313" key="2">
    <source>
        <dbReference type="Proteomes" id="UP000297693"/>
    </source>
</evidence>
<sequence>MLRISFLISALFFVFLHCDVGPGTSGRDHCKNQKDFPSFEGRIDTSIADKSNCVNTLPFLLQIPASSEDGREVTDYFLLSCMKNFKKLKECDNESELPYPIPFKP</sequence>
<dbReference type="EMBL" id="RQGD01000002">
    <property type="protein sequence ID" value="TGL63823.1"/>
    <property type="molecule type" value="Genomic_DNA"/>
</dbReference>
<gene>
    <name evidence="1" type="ORF">EHQ58_00185</name>
</gene>
<comment type="caution">
    <text evidence="1">The sequence shown here is derived from an EMBL/GenBank/DDBJ whole genome shotgun (WGS) entry which is preliminary data.</text>
</comment>
<organism evidence="1 2">
    <name type="scientific">Leptospira ognonensis</name>
    <dbReference type="NCBI Taxonomy" id="2484945"/>
    <lineage>
        <taxon>Bacteria</taxon>
        <taxon>Pseudomonadati</taxon>
        <taxon>Spirochaetota</taxon>
        <taxon>Spirochaetia</taxon>
        <taxon>Leptospirales</taxon>
        <taxon>Leptospiraceae</taxon>
        <taxon>Leptospira</taxon>
    </lineage>
</organism>
<keyword evidence="2" id="KW-1185">Reference proteome</keyword>
<dbReference type="AlphaFoldDB" id="A0A4R9KF16"/>
<dbReference type="Proteomes" id="UP000297693">
    <property type="component" value="Unassembled WGS sequence"/>
</dbReference>
<proteinExistence type="predicted"/>